<dbReference type="Pfam" id="PF05970">
    <property type="entry name" value="PIF1"/>
    <property type="match status" value="1"/>
</dbReference>
<feature type="domain" description="Helitron helicase-like" evidence="4">
    <location>
        <begin position="538"/>
        <end position="734"/>
    </location>
</feature>
<keyword evidence="1" id="KW-0234">DNA repair</keyword>
<evidence type="ECO:0000256" key="1">
    <source>
        <dbReference type="RuleBase" id="RU363044"/>
    </source>
</evidence>
<dbReference type="Proteomes" id="UP000002498">
    <property type="component" value="Unassembled WGS sequence"/>
</dbReference>
<dbReference type="GO" id="GO:0043139">
    <property type="term" value="F:5'-3' DNA helicase activity"/>
    <property type="evidence" value="ECO:0007669"/>
    <property type="project" value="UniProtKB-EC"/>
</dbReference>
<comment type="cofactor">
    <cofactor evidence="1">
        <name>Mg(2+)</name>
        <dbReference type="ChEBI" id="CHEBI:18420"/>
    </cofactor>
</comment>
<proteinExistence type="inferred from homology"/>
<gene>
    <name evidence="6" type="ORF">MAA_00398</name>
</gene>
<reference evidence="6 7" key="1">
    <citation type="journal article" date="2011" name="PLoS Genet.">
        <title>Genome sequencing and comparative transcriptomics of the model entomopathogenic fungi Metarhizium anisopliae and M. acridum.</title>
        <authorList>
            <person name="Gao Q."/>
            <person name="Jin K."/>
            <person name="Ying S.H."/>
            <person name="Zhang Y."/>
            <person name="Xiao G."/>
            <person name="Shang Y."/>
            <person name="Duan Z."/>
            <person name="Hu X."/>
            <person name="Xie X.Q."/>
            <person name="Zhou G."/>
            <person name="Peng G."/>
            <person name="Luo Z."/>
            <person name="Huang W."/>
            <person name="Wang B."/>
            <person name="Fang W."/>
            <person name="Wang S."/>
            <person name="Zhong Y."/>
            <person name="Ma L.J."/>
            <person name="St Leger R.J."/>
            <person name="Zhao G.P."/>
            <person name="Pei Y."/>
            <person name="Feng M.G."/>
            <person name="Xia Y."/>
            <person name="Wang C."/>
        </authorList>
    </citation>
    <scope>NUCLEOTIDE SEQUENCE [LARGE SCALE GENOMIC DNA]</scope>
    <source>
        <strain evidence="7">ARSEF 23 / ATCC MYA-3075</strain>
    </source>
</reference>
<dbReference type="GO" id="GO:0016887">
    <property type="term" value="F:ATP hydrolysis activity"/>
    <property type="evidence" value="ECO:0007669"/>
    <property type="project" value="RHEA"/>
</dbReference>
<keyword evidence="1" id="KW-0067">ATP-binding</keyword>
<dbReference type="GO" id="GO:0000723">
    <property type="term" value="P:telomere maintenance"/>
    <property type="evidence" value="ECO:0007669"/>
    <property type="project" value="InterPro"/>
</dbReference>
<feature type="domain" description="DNA helicase Pif1-like DEAD-box helicase" evidence="3">
    <location>
        <begin position="1194"/>
        <end position="1399"/>
    </location>
</feature>
<dbReference type="EC" id="5.6.2.3" evidence="1"/>
<dbReference type="OrthoDB" id="4917215at2759"/>
<dbReference type="InterPro" id="IPR027417">
    <property type="entry name" value="P-loop_NTPase"/>
</dbReference>
<protein>
    <recommendedName>
        <fullName evidence="1">ATP-dependent DNA helicase</fullName>
        <ecNumber evidence="1">5.6.2.3</ecNumber>
    </recommendedName>
</protein>
<feature type="domain" description="DUF6570" evidence="5">
    <location>
        <begin position="271"/>
        <end position="399"/>
    </location>
</feature>
<sequence length="1663" mass="189367">MEDEPPQAVRNCRTCKRDLPEVEFRSVKDPTKFTGQCTSCRVRQKERVAESRAAIAGLRNIASRLSPRKATKRTDLLADLTPPRRTAPTPLPVNSQQPPSTPALFRSLAPAVQGPFTPGEVDNPSSFTPTLSMPTVVLGTPIPPSTLSAAPVVLGTPIPQESLPITPSLPPQNQRRGRYTRQRTFNPRPRPQPQERQFNQIVDSPFTGDLNLPALSEEDQVLVREFYSALNDDNMLSCLRCKERWFDMKRNKLNICSRCISRDRKRASDEPYFFSAANNLDFGEVPNNLPDLTIVEEMLIARVHVHVKVLQVRGTQYKYRGHVVHFLRNVGKLFQELPVLPENLDIVLLRPPTMDGEPRPQQQFARDFRVRRSCLLIWLRYLQRHHPGYREIVVREDLLQRLPVDGSIIESIVSQVADIPDSEAPHGPVAEAAEEEEEPSDADASAIPNLQVTETELNALQSRLFNGTPDYEGVTVLEDMSRGAQAQHQMSLPSIRRTPINEFNHSQPLLSLAFPTLYPEGKADFTEPRLRSITYQDYLAHAMRWQDGRFARHKTWPFVAFNTLLRAQVRKRSNYFVRQQEGRRGALTRAELEEAMAKPDEPEAQAMIQSITRQAAVIRGTRPYWYKQRKELEAYAYNLGRPGLFVTASAADYHWESLYRHMPRFQEWQAAPEAARMALSRQLLRDNAHIAAYHFHKRYTLFRSIVVKQKFNLIDFWGRYEWQGRGSSHHHGLYWLSGHPDLDPDNDESRTRFARVWGYHVSAVNPEPQRIQAPGEGNPLTLNLLQQPLTVQLLSMVVNRVQRHHCNNYCMQLNKRTKQVECRFGFPHGQRLLASLDKLPHSKHWCFRGERNDSQINHYNRLLTVAWLANTDISPCTSLQQVVDYAAKYCSKSEKKSESFAQIGKALMPRVKDQNPLISFTSKLLNQLVAERDYSKQEVSHLLLGLPLQEGSRTCLYVDCRRPGRHSRSLQMDGDEVDEAPNVYEKYKQRPESLGDLAYVSFLKYWNFRPRDPSKWKQWQPGNVNGRPRVLVYFPRYQADPEGQQWPDYCRVKLTLNHPHRHLDELLTFDGQTFRSHVQAFSYCWQHHSHSDDHYGRPKEVQLQPQEDQYEALPVEEEYDDEDWMRLAALLPDNPLTQEGLDLLGRRDIDVNYDWTRHVGTYPELRASYWKDLIASHPIANDVEVLGPQWRDPLNPQQRLVYDTCVGHFLAKTPAQILLHVDGGGGTGKSFLIKVLSSHLQATALPDPSPICRAAPTGVASNQIQGSTIHSLLRLPVGGAFTDLSPADAAALQSRLRHVKYLVIDEKSMLGLEQLARIDSRLRQAFPQRSSEFFGSVSVLLVGDFFQLPPVRQKPLYSTSTNLSLLERKGQAAYQLFDRSVFLTTVQRQAGDEQARFRQALQELREVNLSIPSWNLLSSRVQAKLTQTEVDSFSAALRVYSTKARVNEYNYEHMVHLNAPAIQVEAKNQGKGAAQAPSDNAGNLSNKFPVAKGARPAGLVNGAQGTVYDIAWNAGADPYKDPPAVIMVDFDSYDGPSYLTTTEGRKICPILPVTRDFLVGNETCSRTQFPLIVAFAITVHKCQSLTKDRIVTDLSTRDFQAGIGYIAISRVTSLQGLLLEAPFDRQSLYNHTPTEGMKMRYIDQQRRQAQQLTSPPYPPVYLD</sequence>
<dbReference type="Gene3D" id="3.40.50.300">
    <property type="entry name" value="P-loop containing nucleotide triphosphate hydrolases"/>
    <property type="match status" value="1"/>
</dbReference>
<dbReference type="GeneID" id="19254684"/>
<reference evidence="6 7" key="2">
    <citation type="journal article" date="2014" name="Proc. Natl. Acad. Sci. U.S.A.">
        <title>Trajectory and genomic determinants of fungal-pathogen speciation and host adaptation.</title>
        <authorList>
            <person name="Hu X."/>
            <person name="Xiao G."/>
            <person name="Zheng P."/>
            <person name="Shang Y."/>
            <person name="Su Y."/>
            <person name="Zhang X."/>
            <person name="Liu X."/>
            <person name="Zhan S."/>
            <person name="St Leger R.J."/>
            <person name="Wang C."/>
        </authorList>
    </citation>
    <scope>GENOME REANNOTATION</scope>
    <source>
        <strain evidence="7">ARSEF 23 / ATCC MYA-3075</strain>
    </source>
</reference>
<keyword evidence="1" id="KW-0547">Nucleotide-binding</keyword>
<dbReference type="Pfam" id="PF20209">
    <property type="entry name" value="DUF6570"/>
    <property type="match status" value="1"/>
</dbReference>
<dbReference type="InterPro" id="IPR051055">
    <property type="entry name" value="PIF1_helicase"/>
</dbReference>
<organism evidence="6 7">
    <name type="scientific">Metarhizium robertsii (strain ARSEF 23 / ATCC MYA-3075)</name>
    <name type="common">Metarhizium anisopliae (strain ARSEF 23)</name>
    <dbReference type="NCBI Taxonomy" id="655844"/>
    <lineage>
        <taxon>Eukaryota</taxon>
        <taxon>Fungi</taxon>
        <taxon>Dikarya</taxon>
        <taxon>Ascomycota</taxon>
        <taxon>Pezizomycotina</taxon>
        <taxon>Sordariomycetes</taxon>
        <taxon>Hypocreomycetidae</taxon>
        <taxon>Hypocreales</taxon>
        <taxon>Clavicipitaceae</taxon>
        <taxon>Metarhizium</taxon>
    </lineage>
</organism>
<accession>E9EJ47</accession>
<comment type="caution">
    <text evidence="6">The sequence shown here is derived from an EMBL/GenBank/DDBJ whole genome shotgun (WGS) entry which is preliminary data.</text>
</comment>
<dbReference type="GO" id="GO:0006281">
    <property type="term" value="P:DNA repair"/>
    <property type="evidence" value="ECO:0007669"/>
    <property type="project" value="UniProtKB-KW"/>
</dbReference>
<evidence type="ECO:0000259" key="4">
    <source>
        <dbReference type="Pfam" id="PF14214"/>
    </source>
</evidence>
<dbReference type="InterPro" id="IPR025476">
    <property type="entry name" value="Helitron_helicase-like"/>
</dbReference>
<dbReference type="EMBL" id="ADNJ02000003">
    <property type="protein sequence ID" value="EFZ03324.2"/>
    <property type="molecule type" value="Genomic_DNA"/>
</dbReference>
<evidence type="ECO:0000259" key="3">
    <source>
        <dbReference type="Pfam" id="PF05970"/>
    </source>
</evidence>
<keyword evidence="1" id="KW-0233">DNA recombination</keyword>
<dbReference type="HOGENOM" id="CLU_001613_8_1_1"/>
<dbReference type="Pfam" id="PF14214">
    <property type="entry name" value="Helitron_like_N"/>
    <property type="match status" value="1"/>
</dbReference>
<evidence type="ECO:0000256" key="2">
    <source>
        <dbReference type="SAM" id="MobiDB-lite"/>
    </source>
</evidence>
<keyword evidence="1" id="KW-0227">DNA damage</keyword>
<comment type="similarity">
    <text evidence="1">Belongs to the helicase family.</text>
</comment>
<dbReference type="KEGG" id="maj:MAA_00398"/>
<feature type="region of interest" description="Disordered" evidence="2">
    <location>
        <begin position="161"/>
        <end position="195"/>
    </location>
</feature>
<dbReference type="SUPFAM" id="SSF52540">
    <property type="entry name" value="P-loop containing nucleoside triphosphate hydrolases"/>
    <property type="match status" value="2"/>
</dbReference>
<feature type="compositionally biased region" description="Acidic residues" evidence="2">
    <location>
        <begin position="432"/>
        <end position="441"/>
    </location>
</feature>
<comment type="catalytic activity">
    <reaction evidence="1">
        <text>ATP + H2O = ADP + phosphate + H(+)</text>
        <dbReference type="Rhea" id="RHEA:13065"/>
        <dbReference type="ChEBI" id="CHEBI:15377"/>
        <dbReference type="ChEBI" id="CHEBI:15378"/>
        <dbReference type="ChEBI" id="CHEBI:30616"/>
        <dbReference type="ChEBI" id="CHEBI:43474"/>
        <dbReference type="ChEBI" id="CHEBI:456216"/>
        <dbReference type="EC" id="5.6.2.3"/>
    </reaction>
</comment>
<dbReference type="GO" id="GO:0005524">
    <property type="term" value="F:ATP binding"/>
    <property type="evidence" value="ECO:0007669"/>
    <property type="project" value="UniProtKB-KW"/>
</dbReference>
<feature type="region of interest" description="Disordered" evidence="2">
    <location>
        <begin position="65"/>
        <end position="101"/>
    </location>
</feature>
<name>E9EJ47_METRA</name>
<feature type="region of interest" description="Disordered" evidence="2">
    <location>
        <begin position="420"/>
        <end position="444"/>
    </location>
</feature>
<dbReference type="PANTHER" id="PTHR47642">
    <property type="entry name" value="ATP-DEPENDENT DNA HELICASE"/>
    <property type="match status" value="1"/>
</dbReference>
<evidence type="ECO:0000313" key="6">
    <source>
        <dbReference type="EMBL" id="EFZ03324.2"/>
    </source>
</evidence>
<dbReference type="PANTHER" id="PTHR47642:SF6">
    <property type="entry name" value="ATP-DEPENDENT DNA HELICASE"/>
    <property type="match status" value="1"/>
</dbReference>
<dbReference type="RefSeq" id="XP_007816587.2">
    <property type="nucleotide sequence ID" value="XM_007818396.2"/>
</dbReference>
<dbReference type="GO" id="GO:0006310">
    <property type="term" value="P:DNA recombination"/>
    <property type="evidence" value="ECO:0007669"/>
    <property type="project" value="UniProtKB-KW"/>
</dbReference>
<keyword evidence="7" id="KW-1185">Reference proteome</keyword>
<keyword evidence="1 6" id="KW-0347">Helicase</keyword>
<dbReference type="InterPro" id="IPR046700">
    <property type="entry name" value="DUF6570"/>
</dbReference>
<dbReference type="InterPro" id="IPR010285">
    <property type="entry name" value="DNA_helicase_pif1-like_DEAD"/>
</dbReference>
<evidence type="ECO:0000259" key="5">
    <source>
        <dbReference type="Pfam" id="PF20209"/>
    </source>
</evidence>
<keyword evidence="1" id="KW-0378">Hydrolase</keyword>
<evidence type="ECO:0000313" key="7">
    <source>
        <dbReference type="Proteomes" id="UP000002498"/>
    </source>
</evidence>